<dbReference type="Gene3D" id="1.20.58.340">
    <property type="entry name" value="Magnesium transport protein CorA, transmembrane region"/>
    <property type="match status" value="2"/>
</dbReference>
<keyword evidence="15" id="KW-1185">Reference proteome</keyword>
<sequence length="381" mass="43234">MGVKLVGPSCPDRSGGGPQVPSPFEKALPPLVRRNGNSRPVAEHRRVRVPLERAIDHCRVFMDGRRLPGEYIVSSALQEVREHGSGFVWLGLQEPDDHQMERVAVEFGIHPLIVEDAVTAHQRPKVERYDDQLFMVVRSVNFHAEASVGDSREIITTGEVQMLIGPDFIITVRHGAELPELSEAVEHNPELVALGPAALAWRVADHLVDDYSRIAEQLEQEVDELEEEVFTPGSRFNIEQIYMYKREILEMRHSTDPLAPALRSLITENRDILGKQLRSYFRDVLDHEMAVKDQIAGYDERLTALIDASVAKITMQQNTDMRTISAVVGMAAAPTLIAGIYGMNFTNMPELHHPYGYYMVLGFIIFVVVLMFWWFRRNNWL</sequence>
<keyword evidence="8 12" id="KW-0406">Ion transport</keyword>
<dbReference type="OrthoDB" id="9803416at2"/>
<reference evidence="14 15" key="1">
    <citation type="submission" date="2018-12" db="EMBL/GenBank/DDBJ databases">
        <title>YIM 101343 draft genome.</title>
        <authorList>
            <person name="Chen X."/>
        </authorList>
    </citation>
    <scope>NUCLEOTIDE SEQUENCE [LARGE SCALE GENOMIC DNA]</scope>
    <source>
        <strain evidence="14 15">YIM 101343</strain>
    </source>
</reference>
<comment type="caution">
    <text evidence="14">The sequence shown here is derived from an EMBL/GenBank/DDBJ whole genome shotgun (WGS) entry which is preliminary data.</text>
</comment>
<dbReference type="FunFam" id="1.20.58.340:FF:000004">
    <property type="entry name" value="Magnesium transport protein CorA"/>
    <property type="match status" value="1"/>
</dbReference>
<evidence type="ECO:0000313" key="14">
    <source>
        <dbReference type="EMBL" id="RSZ63443.1"/>
    </source>
</evidence>
<dbReference type="GO" id="GO:0000287">
    <property type="term" value="F:magnesium ion binding"/>
    <property type="evidence" value="ECO:0007669"/>
    <property type="project" value="TreeGrafter"/>
</dbReference>
<dbReference type="InterPro" id="IPR045861">
    <property type="entry name" value="CorA_cytoplasmic_dom"/>
</dbReference>
<comment type="catalytic activity">
    <reaction evidence="10">
        <text>Mg(2+)(in) = Mg(2+)(out)</text>
        <dbReference type="Rhea" id="RHEA:29827"/>
        <dbReference type="ChEBI" id="CHEBI:18420"/>
    </reaction>
</comment>
<evidence type="ECO:0000256" key="13">
    <source>
        <dbReference type="SAM" id="MobiDB-lite"/>
    </source>
</evidence>
<dbReference type="InterPro" id="IPR045863">
    <property type="entry name" value="CorA_TM1_TM2"/>
</dbReference>
<organism evidence="14 15">
    <name type="scientific">Corynebacterium hylobatis</name>
    <dbReference type="NCBI Taxonomy" id="1859290"/>
    <lineage>
        <taxon>Bacteria</taxon>
        <taxon>Bacillati</taxon>
        <taxon>Actinomycetota</taxon>
        <taxon>Actinomycetes</taxon>
        <taxon>Mycobacteriales</taxon>
        <taxon>Corynebacteriaceae</taxon>
        <taxon>Corynebacterium</taxon>
    </lineage>
</organism>
<dbReference type="CDD" id="cd12830">
    <property type="entry name" value="MtCorA-like"/>
    <property type="match status" value="1"/>
</dbReference>
<comment type="subcellular location">
    <subcellularLocation>
        <location evidence="1">Cell membrane</location>
        <topology evidence="1">Multi-pass membrane protein</topology>
    </subcellularLocation>
    <subcellularLocation>
        <location evidence="12">Membrane</location>
        <topology evidence="12">Multi-pass membrane protein</topology>
    </subcellularLocation>
</comment>
<evidence type="ECO:0000256" key="2">
    <source>
        <dbReference type="ARBA" id="ARBA00009765"/>
    </source>
</evidence>
<evidence type="ECO:0000256" key="4">
    <source>
        <dbReference type="ARBA" id="ARBA00022475"/>
    </source>
</evidence>
<evidence type="ECO:0000256" key="9">
    <source>
        <dbReference type="ARBA" id="ARBA00023136"/>
    </source>
</evidence>
<evidence type="ECO:0000256" key="3">
    <source>
        <dbReference type="ARBA" id="ARBA00022448"/>
    </source>
</evidence>
<name>A0A3S0AW71_9CORY</name>
<feature type="transmembrane region" description="Helical" evidence="12">
    <location>
        <begin position="355"/>
        <end position="375"/>
    </location>
</feature>
<dbReference type="NCBIfam" id="TIGR00383">
    <property type="entry name" value="corA"/>
    <property type="match status" value="1"/>
</dbReference>
<feature type="region of interest" description="Disordered" evidence="13">
    <location>
        <begin position="1"/>
        <end position="39"/>
    </location>
</feature>
<dbReference type="GO" id="GO:0050897">
    <property type="term" value="F:cobalt ion binding"/>
    <property type="evidence" value="ECO:0007669"/>
    <property type="project" value="TreeGrafter"/>
</dbReference>
<keyword evidence="9 12" id="KW-0472">Membrane</keyword>
<protein>
    <recommendedName>
        <fullName evidence="12">Magnesium transport protein CorA</fullName>
    </recommendedName>
</protein>
<gene>
    <name evidence="12 14" type="primary">corA</name>
    <name evidence="14" type="ORF">EAH68_07155</name>
</gene>
<dbReference type="InterPro" id="IPR002523">
    <property type="entry name" value="MgTranspt_CorA/ZnTranspt_ZntB"/>
</dbReference>
<dbReference type="GO" id="GO:0015087">
    <property type="term" value="F:cobalt ion transmembrane transporter activity"/>
    <property type="evidence" value="ECO:0007669"/>
    <property type="project" value="UniProtKB-UniRule"/>
</dbReference>
<dbReference type="GO" id="GO:0005886">
    <property type="term" value="C:plasma membrane"/>
    <property type="evidence" value="ECO:0007669"/>
    <property type="project" value="UniProtKB-SubCell"/>
</dbReference>
<dbReference type="AlphaFoldDB" id="A0A3S0AW71"/>
<evidence type="ECO:0000256" key="8">
    <source>
        <dbReference type="ARBA" id="ARBA00023065"/>
    </source>
</evidence>
<feature type="transmembrane region" description="Helical" evidence="12">
    <location>
        <begin position="324"/>
        <end position="343"/>
    </location>
</feature>
<evidence type="ECO:0000256" key="5">
    <source>
        <dbReference type="ARBA" id="ARBA00022692"/>
    </source>
</evidence>
<keyword evidence="6 12" id="KW-0460">Magnesium</keyword>
<evidence type="ECO:0000256" key="10">
    <source>
        <dbReference type="ARBA" id="ARBA00034269"/>
    </source>
</evidence>
<evidence type="ECO:0000256" key="7">
    <source>
        <dbReference type="ARBA" id="ARBA00022989"/>
    </source>
</evidence>
<evidence type="ECO:0000256" key="6">
    <source>
        <dbReference type="ARBA" id="ARBA00022842"/>
    </source>
</evidence>
<evidence type="ECO:0000256" key="1">
    <source>
        <dbReference type="ARBA" id="ARBA00004651"/>
    </source>
</evidence>
<dbReference type="Gene3D" id="3.30.460.20">
    <property type="entry name" value="CorA soluble domain-like"/>
    <property type="match status" value="1"/>
</dbReference>
<keyword evidence="4 12" id="KW-1003">Cell membrane</keyword>
<keyword evidence="7 12" id="KW-1133">Transmembrane helix</keyword>
<evidence type="ECO:0000256" key="12">
    <source>
        <dbReference type="RuleBase" id="RU362010"/>
    </source>
</evidence>
<evidence type="ECO:0000256" key="11">
    <source>
        <dbReference type="ARBA" id="ARBA00045497"/>
    </source>
</evidence>
<evidence type="ECO:0000313" key="15">
    <source>
        <dbReference type="Proteomes" id="UP000274907"/>
    </source>
</evidence>
<dbReference type="EMBL" id="RXHJ01000007">
    <property type="protein sequence ID" value="RSZ63443.1"/>
    <property type="molecule type" value="Genomic_DNA"/>
</dbReference>
<keyword evidence="3 12" id="KW-0813">Transport</keyword>
<accession>A0A3S0AW71</accession>
<dbReference type="SUPFAM" id="SSF143865">
    <property type="entry name" value="CorA soluble domain-like"/>
    <property type="match status" value="1"/>
</dbReference>
<keyword evidence="5 12" id="KW-0812">Transmembrane</keyword>
<dbReference type="SUPFAM" id="SSF144083">
    <property type="entry name" value="Magnesium transport protein CorA, transmembrane region"/>
    <property type="match status" value="1"/>
</dbReference>
<dbReference type="InterPro" id="IPR004488">
    <property type="entry name" value="Mg/Co-transport_prot_CorA"/>
</dbReference>
<dbReference type="GO" id="GO:0015095">
    <property type="term" value="F:magnesium ion transmembrane transporter activity"/>
    <property type="evidence" value="ECO:0007669"/>
    <property type="project" value="UniProtKB-UniRule"/>
</dbReference>
<dbReference type="Pfam" id="PF01544">
    <property type="entry name" value="CorA"/>
    <property type="match status" value="1"/>
</dbReference>
<dbReference type="PANTHER" id="PTHR46494:SF1">
    <property type="entry name" value="CORA FAMILY METAL ION TRANSPORTER (EUROFUNG)"/>
    <property type="match status" value="1"/>
</dbReference>
<dbReference type="PANTHER" id="PTHR46494">
    <property type="entry name" value="CORA FAMILY METAL ION TRANSPORTER (EUROFUNG)"/>
    <property type="match status" value="1"/>
</dbReference>
<dbReference type="Proteomes" id="UP000274907">
    <property type="component" value="Unassembled WGS sequence"/>
</dbReference>
<comment type="function">
    <text evidence="11">Mediates influx of magnesium ions. Alternates between open and closed states. Activated by low cytoplasmic Mg(2+) levels. Inactive when cytoplasmic Mg(2+) levels are high.</text>
</comment>
<comment type="similarity">
    <text evidence="2 12">Belongs to the CorA metal ion transporter (MIT) (TC 1.A.35) family.</text>
</comment>
<proteinExistence type="inferred from homology"/>